<dbReference type="EMBL" id="CP060385">
    <property type="protein sequence ID" value="QOX89512.1"/>
    <property type="molecule type" value="Genomic_DNA"/>
</dbReference>
<dbReference type="Gene3D" id="1.20.58.760">
    <property type="entry name" value="Peptidase M41"/>
    <property type="match status" value="1"/>
</dbReference>
<evidence type="ECO:0000313" key="2">
    <source>
        <dbReference type="EMBL" id="QOX89512.1"/>
    </source>
</evidence>
<dbReference type="Pfam" id="PF01434">
    <property type="entry name" value="Peptidase_M41"/>
    <property type="match status" value="1"/>
</dbReference>
<dbReference type="SUPFAM" id="SSF140990">
    <property type="entry name" value="FtsH protease domain-like"/>
    <property type="match status" value="1"/>
</dbReference>
<name>A0A7S7FZS1_9MOLU</name>
<reference evidence="2" key="1">
    <citation type="submission" date="2020-08" db="EMBL/GenBank/DDBJ databases">
        <title>Phytoplasma sp. strain PR08 associated with Phyllody Disease of Parthenium hysterophorus.</title>
        <authorList>
            <person name="Kirdat K."/>
            <person name="Tiwarekar B."/>
            <person name="Yadav A."/>
        </authorList>
    </citation>
    <scope>NUCLEOTIDE SEQUENCE [LARGE SCALE GENOMIC DNA]</scope>
    <source>
        <strain evidence="2">PR08</strain>
    </source>
</reference>
<dbReference type="GO" id="GO:0006508">
    <property type="term" value="P:proteolysis"/>
    <property type="evidence" value="ECO:0007669"/>
    <property type="project" value="InterPro"/>
</dbReference>
<sequence length="68" mass="7635">MVLQLKKIFYLKKKKLVAYHEAGHGVLAVVLDDIEKVRKITIIPRGSVGGYNLISPDSENSNLKSRKN</sequence>
<protein>
    <recommendedName>
        <fullName evidence="1">Peptidase M41 domain-containing protein</fullName>
    </recommendedName>
</protein>
<dbReference type="InterPro" id="IPR000642">
    <property type="entry name" value="Peptidase_M41"/>
</dbReference>
<feature type="domain" description="Peptidase M41" evidence="1">
    <location>
        <begin position="11"/>
        <end position="64"/>
    </location>
</feature>
<dbReference type="GO" id="GO:0004222">
    <property type="term" value="F:metalloendopeptidase activity"/>
    <property type="evidence" value="ECO:0007669"/>
    <property type="project" value="InterPro"/>
</dbReference>
<dbReference type="InterPro" id="IPR037219">
    <property type="entry name" value="Peptidase_M41-like"/>
</dbReference>
<dbReference type="GO" id="GO:0004176">
    <property type="term" value="F:ATP-dependent peptidase activity"/>
    <property type="evidence" value="ECO:0007669"/>
    <property type="project" value="InterPro"/>
</dbReference>
<evidence type="ECO:0000259" key="1">
    <source>
        <dbReference type="Pfam" id="PF01434"/>
    </source>
</evidence>
<gene>
    <name evidence="2" type="ORF">H7685_01545</name>
</gene>
<proteinExistence type="predicted"/>
<accession>A0A7S7FZS1</accession>
<dbReference type="AlphaFoldDB" id="A0A7S7FZS1"/>
<organism evidence="2">
    <name type="scientific">Candidatus Phytoplasma australasiaticum subsp. australasiaticum</name>
    <dbReference type="NCBI Taxonomy" id="2832407"/>
    <lineage>
        <taxon>Bacteria</taxon>
        <taxon>Bacillati</taxon>
        <taxon>Mycoplasmatota</taxon>
        <taxon>Mollicutes</taxon>
        <taxon>Acholeplasmatales</taxon>
        <taxon>Acholeplasmataceae</taxon>
        <taxon>Candidatus Phytoplasma</taxon>
        <taxon>16SrII (Peanut WB group)</taxon>
        <taxon>Candidatus Phytoplasma australasiaticum</taxon>
    </lineage>
</organism>
<dbReference type="GO" id="GO:0005524">
    <property type="term" value="F:ATP binding"/>
    <property type="evidence" value="ECO:0007669"/>
    <property type="project" value="InterPro"/>
</dbReference>